<dbReference type="EMBL" id="LR134156">
    <property type="protein sequence ID" value="VEA77104.1"/>
    <property type="molecule type" value="Genomic_DNA"/>
</dbReference>
<organism evidence="1 2">
    <name type="scientific">Salmonella enterica subsp. arizonae</name>
    <dbReference type="NCBI Taxonomy" id="59203"/>
    <lineage>
        <taxon>Bacteria</taxon>
        <taxon>Pseudomonadati</taxon>
        <taxon>Pseudomonadota</taxon>
        <taxon>Gammaproteobacteria</taxon>
        <taxon>Enterobacterales</taxon>
        <taxon>Enterobacteriaceae</taxon>
        <taxon>Salmonella</taxon>
    </lineage>
</organism>
<evidence type="ECO:0000313" key="1">
    <source>
        <dbReference type="EMBL" id="VEA77104.1"/>
    </source>
</evidence>
<dbReference type="AlphaFoldDB" id="A0A3S5DG58"/>
<evidence type="ECO:0000313" key="2">
    <source>
        <dbReference type="Proteomes" id="UP000275676"/>
    </source>
</evidence>
<name>A0A3S5DG58_SALER</name>
<proteinExistence type="predicted"/>
<accession>A0A3S5DG58</accession>
<sequence>MKVIGVPFSEVKAKALNTPEALAAYKKAKQEECSNGADFHSESKKDLTVCKRK</sequence>
<gene>
    <name evidence="1" type="ORF">NCTC10047_03011</name>
</gene>
<reference evidence="1 2" key="1">
    <citation type="submission" date="2018-12" db="EMBL/GenBank/DDBJ databases">
        <authorList>
            <consortium name="Pathogen Informatics"/>
        </authorList>
    </citation>
    <scope>NUCLEOTIDE SEQUENCE [LARGE SCALE GENOMIC DNA]</scope>
    <source>
        <strain evidence="1 2">NCTC10047</strain>
    </source>
</reference>
<protein>
    <submittedName>
        <fullName evidence="1">Uncharacterized protein</fullName>
    </submittedName>
</protein>
<dbReference type="Proteomes" id="UP000275676">
    <property type="component" value="Chromosome"/>
</dbReference>